<dbReference type="Proteomes" id="UP000823388">
    <property type="component" value="Chromosome 4N"/>
</dbReference>
<sequence>MDLSLGPIAACTFPLPPDQGWRMRVVLSLPARRGCDCSHAPPPTSGIPAPVPWSSIEANRFVRHCGDHRRFTPFGMPSRQLHALVVCWAPHIGKTLELGFSTYF</sequence>
<accession>A0A8T0T6I0</accession>
<proteinExistence type="predicted"/>
<name>A0A8T0T6I0_PANVG</name>
<keyword evidence="2" id="KW-1185">Reference proteome</keyword>
<reference evidence="1" key="1">
    <citation type="submission" date="2020-05" db="EMBL/GenBank/DDBJ databases">
        <title>WGS assembly of Panicum virgatum.</title>
        <authorList>
            <person name="Lovell J.T."/>
            <person name="Jenkins J."/>
            <person name="Shu S."/>
            <person name="Juenger T.E."/>
            <person name="Schmutz J."/>
        </authorList>
    </citation>
    <scope>NUCLEOTIDE SEQUENCE</scope>
    <source>
        <strain evidence="1">AP13</strain>
    </source>
</reference>
<evidence type="ECO:0000313" key="2">
    <source>
        <dbReference type="Proteomes" id="UP000823388"/>
    </source>
</evidence>
<dbReference type="EMBL" id="CM029044">
    <property type="protein sequence ID" value="KAG2606640.1"/>
    <property type="molecule type" value="Genomic_DNA"/>
</dbReference>
<gene>
    <name evidence="1" type="ORF">PVAP13_4NG063021</name>
</gene>
<organism evidence="1 2">
    <name type="scientific">Panicum virgatum</name>
    <name type="common">Blackwell switchgrass</name>
    <dbReference type="NCBI Taxonomy" id="38727"/>
    <lineage>
        <taxon>Eukaryota</taxon>
        <taxon>Viridiplantae</taxon>
        <taxon>Streptophyta</taxon>
        <taxon>Embryophyta</taxon>
        <taxon>Tracheophyta</taxon>
        <taxon>Spermatophyta</taxon>
        <taxon>Magnoliopsida</taxon>
        <taxon>Liliopsida</taxon>
        <taxon>Poales</taxon>
        <taxon>Poaceae</taxon>
        <taxon>PACMAD clade</taxon>
        <taxon>Panicoideae</taxon>
        <taxon>Panicodae</taxon>
        <taxon>Paniceae</taxon>
        <taxon>Panicinae</taxon>
        <taxon>Panicum</taxon>
        <taxon>Panicum sect. Hiantes</taxon>
    </lineage>
</organism>
<evidence type="ECO:0000313" key="1">
    <source>
        <dbReference type="EMBL" id="KAG2606640.1"/>
    </source>
</evidence>
<protein>
    <submittedName>
        <fullName evidence="1">Uncharacterized protein</fullName>
    </submittedName>
</protein>
<comment type="caution">
    <text evidence="1">The sequence shown here is derived from an EMBL/GenBank/DDBJ whole genome shotgun (WGS) entry which is preliminary data.</text>
</comment>
<dbReference type="AlphaFoldDB" id="A0A8T0T6I0"/>